<feature type="transmembrane region" description="Helical" evidence="8">
    <location>
        <begin position="305"/>
        <end position="328"/>
    </location>
</feature>
<dbReference type="InterPro" id="IPR004638">
    <property type="entry name" value="EmrB-like"/>
</dbReference>
<evidence type="ECO:0000256" key="7">
    <source>
        <dbReference type="SAM" id="MobiDB-lite"/>
    </source>
</evidence>
<dbReference type="Gene3D" id="1.20.1250.20">
    <property type="entry name" value="MFS general substrate transporter like domains"/>
    <property type="match status" value="1"/>
</dbReference>
<keyword evidence="6 8" id="KW-0472">Membrane</keyword>
<feature type="transmembrane region" description="Helical" evidence="8">
    <location>
        <begin position="232"/>
        <end position="251"/>
    </location>
</feature>
<gene>
    <name evidence="10" type="ORF">CC117_24600</name>
</gene>
<evidence type="ECO:0000256" key="8">
    <source>
        <dbReference type="SAM" id="Phobius"/>
    </source>
</evidence>
<dbReference type="PANTHER" id="PTHR23501">
    <property type="entry name" value="MAJOR FACILITATOR SUPERFAMILY"/>
    <property type="match status" value="1"/>
</dbReference>
<evidence type="ECO:0000256" key="1">
    <source>
        <dbReference type="ARBA" id="ARBA00004651"/>
    </source>
</evidence>
<feature type="compositionally biased region" description="Low complexity" evidence="7">
    <location>
        <begin position="701"/>
        <end position="713"/>
    </location>
</feature>
<feature type="region of interest" description="Disordered" evidence="7">
    <location>
        <begin position="550"/>
        <end position="713"/>
    </location>
</feature>
<keyword evidence="5 8" id="KW-1133">Transmembrane helix</keyword>
<dbReference type="PANTHER" id="PTHR23501:SF1">
    <property type="entry name" value="TRANSPORT PROTEIN HSRA-RELATED"/>
    <property type="match status" value="1"/>
</dbReference>
<keyword evidence="11" id="KW-1185">Reference proteome</keyword>
<dbReference type="InterPro" id="IPR011701">
    <property type="entry name" value="MFS"/>
</dbReference>
<dbReference type="CDD" id="cd17503">
    <property type="entry name" value="MFS_LmrB_MDR_like"/>
    <property type="match status" value="1"/>
</dbReference>
<reference evidence="11" key="1">
    <citation type="submission" date="2016-07" db="EMBL/GenBank/DDBJ databases">
        <title>Sequence Frankia sp. strain CcI1.17.</title>
        <authorList>
            <person name="Ghodhbane-Gtari F."/>
            <person name="Swanson E."/>
            <person name="Gueddou A."/>
            <person name="Morris K."/>
            <person name="Hezbri K."/>
            <person name="Ktari A."/>
            <person name="Nouioui I."/>
            <person name="Abebe-Akele F."/>
            <person name="Simpson S."/>
            <person name="Thomas K."/>
            <person name="Gtari M."/>
            <person name="Tisa L.S."/>
            <person name="Hurst S."/>
        </authorList>
    </citation>
    <scope>NUCLEOTIDE SEQUENCE [LARGE SCALE GENOMIC DNA]</scope>
    <source>
        <strain evidence="11">Cc1.17</strain>
    </source>
</reference>
<dbReference type="GO" id="GO:0005886">
    <property type="term" value="C:plasma membrane"/>
    <property type="evidence" value="ECO:0007669"/>
    <property type="project" value="UniProtKB-SubCell"/>
</dbReference>
<evidence type="ECO:0000313" key="10">
    <source>
        <dbReference type="EMBL" id="OHV32729.1"/>
    </source>
</evidence>
<dbReference type="InterPro" id="IPR020846">
    <property type="entry name" value="MFS_dom"/>
</dbReference>
<dbReference type="Pfam" id="PF07690">
    <property type="entry name" value="MFS_1"/>
    <property type="match status" value="1"/>
</dbReference>
<feature type="compositionally biased region" description="Basic and acidic residues" evidence="7">
    <location>
        <begin position="647"/>
        <end position="665"/>
    </location>
</feature>
<evidence type="ECO:0000256" key="4">
    <source>
        <dbReference type="ARBA" id="ARBA00022692"/>
    </source>
</evidence>
<dbReference type="OrthoDB" id="7375466at2"/>
<dbReference type="InterPro" id="IPR036259">
    <property type="entry name" value="MFS_trans_sf"/>
</dbReference>
<evidence type="ECO:0000259" key="9">
    <source>
        <dbReference type="PROSITE" id="PS50850"/>
    </source>
</evidence>
<feature type="transmembrane region" description="Helical" evidence="8">
    <location>
        <begin position="263"/>
        <end position="284"/>
    </location>
</feature>
<keyword evidence="3" id="KW-1003">Cell membrane</keyword>
<protein>
    <submittedName>
        <fullName evidence="10">Multidrug MFS transporter</fullName>
    </submittedName>
</protein>
<feature type="transmembrane region" description="Helical" evidence="8">
    <location>
        <begin position="366"/>
        <end position="385"/>
    </location>
</feature>
<evidence type="ECO:0000256" key="6">
    <source>
        <dbReference type="ARBA" id="ARBA00023136"/>
    </source>
</evidence>
<feature type="transmembrane region" description="Helical" evidence="8">
    <location>
        <begin position="490"/>
        <end position="508"/>
    </location>
</feature>
<dbReference type="SUPFAM" id="SSF103473">
    <property type="entry name" value="MFS general substrate transporter"/>
    <property type="match status" value="1"/>
</dbReference>
<sequence>MPEHAPGKEPSSEAGAPARTAMADGAGRSQPPAGPSTEIDPALRRLALTVTLGAIMAILDTTIVAVAIDTLGRDFDASLSTVSWITTGYLLALAIVIPLTGWAIERFGATRMWNISLVLFLAGSALCGAAWSAESLVAFRVVQGLGGGMILPICMTLLARAAGPTRMNRIMNVVGIPTLIAPILGPVIGGLIVDNLDWRWIFFVNLPLGAVALVAAWRVLPRDDHGQAHHRLDVPGLLLISPGLAALVYGLSQAGSDGGFGSVEVQVSVAVGVVALVGFVVHALRRADALLDLRLFRDRTFSFAGVATFMVGATLFGAMFLLPLYFQIARGQSALAAGLSLVPQGLGAMVAMPLAGRLADRRGAGYVVPIGMAVSLLGTLALTQIDAHTNEMALAAFLFVRGLGFGASMMPAMSAAYQTLSPAAVPRATTTLNILQRVGGSLATALVAVELQHAISTRVPGAGGGGLEAARQTELPPAVADEIGSAFGATFWWVVGLTAAGLLAGLFLPRRPAAAAGGAAVVPAQNPPPAQVPPAVQDPLLVKEPVPVEEPDAEPLPEADADAEPQADATEEPDADAEPKPEPEPEPDAEPHADATEEPDADAEPKPEPEAQPHADATEEPDADAEPKPEPEAQPHADATEEPDADAEPKPEPEPEPDAEPHADATEEPDADAEPKPEPEAQPHADATEEPIEDDQTSPSAGAEKAVTTAAAT</sequence>
<dbReference type="Gene3D" id="1.20.1720.10">
    <property type="entry name" value="Multidrug resistance protein D"/>
    <property type="match status" value="1"/>
</dbReference>
<accession>A0A1S1QGL7</accession>
<comment type="subcellular location">
    <subcellularLocation>
        <location evidence="1">Cell membrane</location>
        <topology evidence="1">Multi-pass membrane protein</topology>
    </subcellularLocation>
</comment>
<feature type="transmembrane region" description="Helical" evidence="8">
    <location>
        <begin position="46"/>
        <end position="68"/>
    </location>
</feature>
<feature type="compositionally biased region" description="Basic and acidic residues" evidence="7">
    <location>
        <begin position="1"/>
        <end position="11"/>
    </location>
</feature>
<dbReference type="GO" id="GO:0022857">
    <property type="term" value="F:transmembrane transporter activity"/>
    <property type="evidence" value="ECO:0007669"/>
    <property type="project" value="InterPro"/>
</dbReference>
<feature type="compositionally biased region" description="Basic and acidic residues" evidence="7">
    <location>
        <begin position="577"/>
        <end position="595"/>
    </location>
</feature>
<feature type="compositionally biased region" description="Basic and acidic residues" evidence="7">
    <location>
        <begin position="625"/>
        <end position="639"/>
    </location>
</feature>
<dbReference type="Proteomes" id="UP000179627">
    <property type="component" value="Unassembled WGS sequence"/>
</dbReference>
<feature type="transmembrane region" description="Helical" evidence="8">
    <location>
        <begin position="170"/>
        <end position="192"/>
    </location>
</feature>
<dbReference type="AlphaFoldDB" id="A0A1S1QGL7"/>
<keyword evidence="4 8" id="KW-0812">Transmembrane</keyword>
<dbReference type="EMBL" id="MBLM01000137">
    <property type="protein sequence ID" value="OHV32729.1"/>
    <property type="molecule type" value="Genomic_DNA"/>
</dbReference>
<organism evidence="10 11">
    <name type="scientific">Parafrankia colletiae</name>
    <dbReference type="NCBI Taxonomy" id="573497"/>
    <lineage>
        <taxon>Bacteria</taxon>
        <taxon>Bacillati</taxon>
        <taxon>Actinomycetota</taxon>
        <taxon>Actinomycetes</taxon>
        <taxon>Frankiales</taxon>
        <taxon>Frankiaceae</taxon>
        <taxon>Parafrankia</taxon>
    </lineage>
</organism>
<feature type="transmembrane region" description="Helical" evidence="8">
    <location>
        <begin position="334"/>
        <end position="354"/>
    </location>
</feature>
<evidence type="ECO:0000313" key="11">
    <source>
        <dbReference type="Proteomes" id="UP000179627"/>
    </source>
</evidence>
<dbReference type="NCBIfam" id="TIGR00711">
    <property type="entry name" value="efflux_EmrB"/>
    <property type="match status" value="1"/>
</dbReference>
<comment type="caution">
    <text evidence="10">The sequence shown here is derived from an EMBL/GenBank/DDBJ whole genome shotgun (WGS) entry which is preliminary data.</text>
</comment>
<evidence type="ECO:0000256" key="5">
    <source>
        <dbReference type="ARBA" id="ARBA00022989"/>
    </source>
</evidence>
<feature type="compositionally biased region" description="Acidic residues" evidence="7">
    <location>
        <begin position="550"/>
        <end position="576"/>
    </location>
</feature>
<feature type="transmembrane region" description="Helical" evidence="8">
    <location>
        <begin position="198"/>
        <end position="220"/>
    </location>
</feature>
<keyword evidence="2" id="KW-0813">Transport</keyword>
<proteinExistence type="predicted"/>
<feature type="compositionally biased region" description="Basic and acidic residues" evidence="7">
    <location>
        <begin position="673"/>
        <end position="687"/>
    </location>
</feature>
<name>A0A1S1QGL7_9ACTN</name>
<feature type="transmembrane region" description="Helical" evidence="8">
    <location>
        <begin position="88"/>
        <end position="105"/>
    </location>
</feature>
<evidence type="ECO:0000256" key="3">
    <source>
        <dbReference type="ARBA" id="ARBA00022475"/>
    </source>
</evidence>
<feature type="transmembrane region" description="Helical" evidence="8">
    <location>
        <begin position="112"/>
        <end position="131"/>
    </location>
</feature>
<dbReference type="PROSITE" id="PS50850">
    <property type="entry name" value="MFS"/>
    <property type="match status" value="1"/>
</dbReference>
<feature type="domain" description="Major facilitator superfamily (MFS) profile" evidence="9">
    <location>
        <begin position="46"/>
        <end position="513"/>
    </location>
</feature>
<evidence type="ECO:0000256" key="2">
    <source>
        <dbReference type="ARBA" id="ARBA00022448"/>
    </source>
</evidence>
<feature type="transmembrane region" description="Helical" evidence="8">
    <location>
        <begin position="137"/>
        <end position="158"/>
    </location>
</feature>
<feature type="compositionally biased region" description="Basic and acidic residues" evidence="7">
    <location>
        <begin position="603"/>
        <end position="617"/>
    </location>
</feature>
<feature type="region of interest" description="Disordered" evidence="7">
    <location>
        <begin position="1"/>
        <end position="38"/>
    </location>
</feature>